<evidence type="ECO:0000313" key="1">
    <source>
        <dbReference type="EMBL" id="TMW81013.1"/>
    </source>
</evidence>
<accession>A0A6N2AM63</accession>
<protein>
    <submittedName>
        <fullName evidence="1">Uncharacterized protein</fullName>
    </submittedName>
</protein>
<dbReference type="EMBL" id="RXGB01032712">
    <property type="protein sequence ID" value="TMW81013.1"/>
    <property type="molecule type" value="Genomic_DNA"/>
</dbReference>
<feature type="non-terminal residue" evidence="1">
    <location>
        <position position="212"/>
    </location>
</feature>
<reference evidence="1" key="1">
    <citation type="submission" date="2019-05" db="EMBL/GenBank/DDBJ databases">
        <title>The de novo reference genome and transcriptome assemblies of the wild tomato species Solanum chilense.</title>
        <authorList>
            <person name="Stam R."/>
            <person name="Nosenko T."/>
            <person name="Hoerger A.C."/>
            <person name="Stephan W."/>
            <person name="Seidel M.A."/>
            <person name="Kuhn J.M.M."/>
            <person name="Haberer G."/>
            <person name="Tellier A."/>
        </authorList>
    </citation>
    <scope>NUCLEOTIDE SEQUENCE</scope>
    <source>
        <tissue evidence="1">Mature leaves</tissue>
    </source>
</reference>
<comment type="caution">
    <text evidence="1">The sequence shown here is derived from an EMBL/GenBank/DDBJ whole genome shotgun (WGS) entry which is preliminary data.</text>
</comment>
<organism evidence="1">
    <name type="scientific">Solanum chilense</name>
    <name type="common">Tomato</name>
    <name type="synonym">Lycopersicon chilense</name>
    <dbReference type="NCBI Taxonomy" id="4083"/>
    <lineage>
        <taxon>Eukaryota</taxon>
        <taxon>Viridiplantae</taxon>
        <taxon>Streptophyta</taxon>
        <taxon>Embryophyta</taxon>
        <taxon>Tracheophyta</taxon>
        <taxon>Spermatophyta</taxon>
        <taxon>Magnoliopsida</taxon>
        <taxon>eudicotyledons</taxon>
        <taxon>Gunneridae</taxon>
        <taxon>Pentapetalae</taxon>
        <taxon>asterids</taxon>
        <taxon>lamiids</taxon>
        <taxon>Solanales</taxon>
        <taxon>Solanaceae</taxon>
        <taxon>Solanoideae</taxon>
        <taxon>Solaneae</taxon>
        <taxon>Solanum</taxon>
        <taxon>Solanum subgen. Lycopersicon</taxon>
    </lineage>
</organism>
<proteinExistence type="predicted"/>
<dbReference type="AlphaFoldDB" id="A0A6N2AM63"/>
<gene>
    <name evidence="1" type="ORF">EJD97_012821</name>
</gene>
<sequence>MAFHAQRSNTVCATQWPCRHVTPYVVRSCVLSKGDYNMPFPTSSDYVYFTRARRNATLNVVRPYLLPNGNVGMNRPMSFNRMCSPNAMMALHGRCCSSVCVFRRDDDMPQLMLYDRLCCPRAMMACKTRRRSTVCVSKGKRCHVMHDVISPCVLPNCVDGIPRPTSSDYVCCPRDMWHTTSNVVRPRVLPKGDDGMSRPTSSNRMCFPMAMM</sequence>
<name>A0A6N2AM63_SOLCI</name>